<dbReference type="AlphaFoldDB" id="A0A974DM14"/>
<reference evidence="2" key="1">
    <citation type="journal article" date="2016" name="Nature">
        <title>Genome evolution in the allotetraploid frog Xenopus laevis.</title>
        <authorList>
            <person name="Session A.M."/>
            <person name="Uno Y."/>
            <person name="Kwon T."/>
            <person name="Chapman J.A."/>
            <person name="Toyoda A."/>
            <person name="Takahashi S."/>
            <person name="Fukui A."/>
            <person name="Hikosaka A."/>
            <person name="Suzuki A."/>
            <person name="Kondo M."/>
            <person name="van Heeringen S.J."/>
            <person name="Quigley I."/>
            <person name="Heinz S."/>
            <person name="Ogino H."/>
            <person name="Ochi H."/>
            <person name="Hellsten U."/>
            <person name="Lyons J.B."/>
            <person name="Simakov O."/>
            <person name="Putnam N."/>
            <person name="Stites J."/>
            <person name="Kuroki Y."/>
            <person name="Tanaka T."/>
            <person name="Michiue T."/>
            <person name="Watanabe M."/>
            <person name="Bogdanovic O."/>
            <person name="Lister R."/>
            <person name="Georgiou G."/>
            <person name="Paranjpe S.S."/>
            <person name="van Kruijsbergen I."/>
            <person name="Shu S."/>
            <person name="Carlson J."/>
            <person name="Kinoshita T."/>
            <person name="Ohta Y."/>
            <person name="Mawaribuchi S."/>
            <person name="Jenkins J."/>
            <person name="Grimwood J."/>
            <person name="Schmutz J."/>
            <person name="Mitros T."/>
            <person name="Mozaffari S.V."/>
            <person name="Suzuki Y."/>
            <person name="Haramoto Y."/>
            <person name="Yamamoto T.S."/>
            <person name="Takagi C."/>
            <person name="Heald R."/>
            <person name="Miller K."/>
            <person name="Haudenschild C."/>
            <person name="Kitzman J."/>
            <person name="Nakayama T."/>
            <person name="Izutsu Y."/>
            <person name="Robert J."/>
            <person name="Fortriede J."/>
            <person name="Burns K."/>
            <person name="Lotay V."/>
            <person name="Karimi K."/>
            <person name="Yasuoka Y."/>
            <person name="Dichmann D.S."/>
            <person name="Flajnik M.F."/>
            <person name="Houston D.W."/>
            <person name="Shendure J."/>
            <person name="DuPasquier L."/>
            <person name="Vize P.D."/>
            <person name="Zorn A.M."/>
            <person name="Ito M."/>
            <person name="Marcotte E.M."/>
            <person name="Wallingford J.B."/>
            <person name="Ito Y."/>
            <person name="Asashima M."/>
            <person name="Ueno N."/>
            <person name="Matsuda Y."/>
            <person name="Veenstra G.J."/>
            <person name="Fujiyama A."/>
            <person name="Harland R.M."/>
            <person name="Taira M."/>
            <person name="Rokhsar D.S."/>
        </authorList>
    </citation>
    <scope>NUCLEOTIDE SEQUENCE [LARGE SCALE GENOMIC DNA]</scope>
    <source>
        <strain evidence="2">J</strain>
    </source>
</reference>
<organism evidence="1 2">
    <name type="scientific">Xenopus laevis</name>
    <name type="common">African clawed frog</name>
    <dbReference type="NCBI Taxonomy" id="8355"/>
    <lineage>
        <taxon>Eukaryota</taxon>
        <taxon>Metazoa</taxon>
        <taxon>Chordata</taxon>
        <taxon>Craniata</taxon>
        <taxon>Vertebrata</taxon>
        <taxon>Euteleostomi</taxon>
        <taxon>Amphibia</taxon>
        <taxon>Batrachia</taxon>
        <taxon>Anura</taxon>
        <taxon>Pipoidea</taxon>
        <taxon>Pipidae</taxon>
        <taxon>Xenopodinae</taxon>
        <taxon>Xenopus</taxon>
        <taxon>Xenopus</taxon>
    </lineage>
</organism>
<evidence type="ECO:0000313" key="1">
    <source>
        <dbReference type="EMBL" id="OCT93446.1"/>
    </source>
</evidence>
<sequence>MAATEETPLIEITGLSGANGFFREKEFLSIKEIYYYLVFHSGQMHKAGSQMISNIETTRCDLSLQSTVPLEVVSLHHVTTQESMMEILDSEGFCGSAIKYGCFGEDHPDIELCYWSAQVSESDIQKVLHDAIREVYQKLPIYNERKFRTAIREQFANSPAFDAAKSRYGHFKFSFPLSEILSAYKDQFCSGSEPQLRMLGTTLYKQEIVHTVLVHSPGVFHDLPLVETIDMESNPMPFVFRKWENGTKVLYWRPESTSSTLRVRVSDAWSGDNDCPEYCAWFQQYRSCCHRKDPCVWNHLVFAFHVPANGLFEFPEETLKENLSACLHDGPIPKEPQMDMEAVEQIIWNVQNNPE</sequence>
<dbReference type="OMA" id="WIDETLY"/>
<gene>
    <name evidence="1" type="ORF">XELAEV_18016515mg</name>
</gene>
<protein>
    <submittedName>
        <fullName evidence="1">Uncharacterized protein</fullName>
    </submittedName>
</protein>
<accession>A0A974DM14</accession>
<evidence type="ECO:0000313" key="2">
    <source>
        <dbReference type="Proteomes" id="UP000694892"/>
    </source>
</evidence>
<proteinExistence type="predicted"/>
<dbReference type="EMBL" id="CM004469">
    <property type="protein sequence ID" value="OCT93446.1"/>
    <property type="molecule type" value="Genomic_DNA"/>
</dbReference>
<dbReference type="Proteomes" id="UP000694892">
    <property type="component" value="Chromosome 2S"/>
</dbReference>
<name>A0A974DM14_XENLA</name>